<sequence length="185" mass="19518">MKYMTALLYAILPLAVAQAEETVRVFPAAELRAMEIRTEGGDIRVQGGDAQEIEVRIVKPDSTRCEITLETEGRTLVLKARSKSRWFRRSGCLAGFRVQAPKSLSLEAASGSGDIRVTELNCALDLKVGSGDIQLYDVIGNLTAKSGSGDLKGNMRSGRVQIKSGSGSISLGGLSGSADVKAGSG</sequence>
<proteinExistence type="predicted"/>
<dbReference type="AlphaFoldDB" id="X0VFA4"/>
<evidence type="ECO:0000259" key="1">
    <source>
        <dbReference type="Pfam" id="PF13349"/>
    </source>
</evidence>
<feature type="domain" description="DUF4097" evidence="1">
    <location>
        <begin position="33"/>
        <end position="185"/>
    </location>
</feature>
<dbReference type="EMBL" id="BARS01031330">
    <property type="protein sequence ID" value="GAG16919.1"/>
    <property type="molecule type" value="Genomic_DNA"/>
</dbReference>
<name>X0VFA4_9ZZZZ</name>
<organism evidence="2">
    <name type="scientific">marine sediment metagenome</name>
    <dbReference type="NCBI Taxonomy" id="412755"/>
    <lineage>
        <taxon>unclassified sequences</taxon>
        <taxon>metagenomes</taxon>
        <taxon>ecological metagenomes</taxon>
    </lineage>
</organism>
<dbReference type="InterPro" id="IPR025164">
    <property type="entry name" value="Toastrack_DUF4097"/>
</dbReference>
<reference evidence="2" key="1">
    <citation type="journal article" date="2014" name="Front. Microbiol.">
        <title>High frequency of phylogenetically diverse reductive dehalogenase-homologous genes in deep subseafloor sedimentary metagenomes.</title>
        <authorList>
            <person name="Kawai M."/>
            <person name="Futagami T."/>
            <person name="Toyoda A."/>
            <person name="Takaki Y."/>
            <person name="Nishi S."/>
            <person name="Hori S."/>
            <person name="Arai W."/>
            <person name="Tsubouchi T."/>
            <person name="Morono Y."/>
            <person name="Uchiyama I."/>
            <person name="Ito T."/>
            <person name="Fujiyama A."/>
            <person name="Inagaki F."/>
            <person name="Takami H."/>
        </authorList>
    </citation>
    <scope>NUCLEOTIDE SEQUENCE</scope>
    <source>
        <strain evidence="2">Expedition CK06-06</strain>
    </source>
</reference>
<feature type="non-terminal residue" evidence="2">
    <location>
        <position position="185"/>
    </location>
</feature>
<accession>X0VFA4</accession>
<protein>
    <recommendedName>
        <fullName evidence="1">DUF4097 domain-containing protein</fullName>
    </recommendedName>
</protein>
<dbReference type="Gene3D" id="2.160.20.120">
    <property type="match status" value="1"/>
</dbReference>
<evidence type="ECO:0000313" key="2">
    <source>
        <dbReference type="EMBL" id="GAG16919.1"/>
    </source>
</evidence>
<gene>
    <name evidence="2" type="ORF">S01H1_48773</name>
</gene>
<comment type="caution">
    <text evidence="2">The sequence shown here is derived from an EMBL/GenBank/DDBJ whole genome shotgun (WGS) entry which is preliminary data.</text>
</comment>
<dbReference type="Pfam" id="PF13349">
    <property type="entry name" value="DUF4097"/>
    <property type="match status" value="1"/>
</dbReference>